<dbReference type="HAMAP" id="MF_01963">
    <property type="entry name" value="MTAP"/>
    <property type="match status" value="1"/>
</dbReference>
<evidence type="ECO:0000256" key="3">
    <source>
        <dbReference type="HAMAP-Rule" id="MF_01963"/>
    </source>
</evidence>
<dbReference type="PANTHER" id="PTHR42679:SF2">
    <property type="entry name" value="S-METHYL-5'-THIOADENOSINE PHOSPHORYLASE"/>
    <property type="match status" value="1"/>
</dbReference>
<reference evidence="5 6" key="1">
    <citation type="submission" date="2016-10" db="EMBL/GenBank/DDBJ databases">
        <authorList>
            <person name="de Groot N.N."/>
        </authorList>
    </citation>
    <scope>NUCLEOTIDE SEQUENCE [LARGE SCALE GENOMIC DNA]</scope>
    <source>
        <strain evidence="5 6">APO</strain>
    </source>
</reference>
<dbReference type="InterPro" id="IPR035994">
    <property type="entry name" value="Nucleoside_phosphorylase_sf"/>
</dbReference>
<protein>
    <recommendedName>
        <fullName evidence="3">Purine nucleoside phosphorylase</fullName>
        <shortName evidence="3">PNP</shortName>
        <ecNumber evidence="3">2.4.2.1</ecNumber>
    </recommendedName>
</protein>
<comment type="pathway">
    <text evidence="3">Purine metabolism; purine nucleoside salvage.</text>
</comment>
<comment type="similarity">
    <text evidence="3">Belongs to the PNP/MTAP phosphorylase family. MTAP subfamily.</text>
</comment>
<dbReference type="RefSeq" id="WP_093312106.1">
    <property type="nucleotide sequence ID" value="NZ_FNPV01000003.1"/>
</dbReference>
<keyword evidence="1 3" id="KW-0328">Glycosyltransferase</keyword>
<dbReference type="GO" id="GO:0006166">
    <property type="term" value="P:purine ribonucleoside salvage"/>
    <property type="evidence" value="ECO:0007669"/>
    <property type="project" value="UniProtKB-UniRule"/>
</dbReference>
<accession>A0A1H3LP64</accession>
<dbReference type="GO" id="GO:0019509">
    <property type="term" value="P:L-methionine salvage from methylthioadenosine"/>
    <property type="evidence" value="ECO:0007669"/>
    <property type="project" value="TreeGrafter"/>
</dbReference>
<dbReference type="OrthoDB" id="1523230at2"/>
<sequence length="256" mass="28559">MRKAIIGGTGVYGIDENPRKETVSTPYGSVDIDIVTFKEEEIIFLARHGKKHSVPPHLINYRANMKALEILGVKWIYATAAVGSCNEDFAPGDLVIIKDFLDFTKNRPVTFFEGGEEPVCHVDMTSPYCPMLRDKFITFSKQEQISIKGEGVYVCTEGPRFESHQEIRMYKNLGGDVVGMTNIPEVIFAKELGMCYATIGMISNWCTGMQQDPIALHDIETALGNNKELLSHAFMTIFEQSLDQDQCTCNASLVSL</sequence>
<feature type="site" description="Important for substrate specificity" evidence="3">
    <location>
        <position position="216"/>
    </location>
</feature>
<feature type="binding site" evidence="3">
    <location>
        <begin position="47"/>
        <end position="48"/>
    </location>
    <ligand>
        <name>phosphate</name>
        <dbReference type="ChEBI" id="CHEBI:43474"/>
    </ligand>
</feature>
<evidence type="ECO:0000313" key="5">
    <source>
        <dbReference type="EMBL" id="SDY65784.1"/>
    </source>
</evidence>
<dbReference type="Pfam" id="PF01048">
    <property type="entry name" value="PNP_UDP_1"/>
    <property type="match status" value="1"/>
</dbReference>
<keyword evidence="6" id="KW-1185">Reference proteome</keyword>
<dbReference type="Proteomes" id="UP000199230">
    <property type="component" value="Unassembled WGS sequence"/>
</dbReference>
<dbReference type="GO" id="GO:0017061">
    <property type="term" value="F:S-methyl-5-thioadenosine phosphorylase activity"/>
    <property type="evidence" value="ECO:0007669"/>
    <property type="project" value="InterPro"/>
</dbReference>
<keyword evidence="3" id="KW-0660">Purine salvage</keyword>
<dbReference type="CDD" id="cd09010">
    <property type="entry name" value="MTAP_SsMTAPII_like_MTIP"/>
    <property type="match status" value="1"/>
</dbReference>
<organism evidence="5 6">
    <name type="scientific">Tindallia californiensis</name>
    <dbReference type="NCBI Taxonomy" id="159292"/>
    <lineage>
        <taxon>Bacteria</taxon>
        <taxon>Bacillati</taxon>
        <taxon>Bacillota</taxon>
        <taxon>Clostridia</taxon>
        <taxon>Peptostreptococcales</taxon>
        <taxon>Tindalliaceae</taxon>
        <taxon>Tindallia</taxon>
    </lineage>
</organism>
<dbReference type="GO" id="GO:0005829">
    <property type="term" value="C:cytosol"/>
    <property type="evidence" value="ECO:0007669"/>
    <property type="project" value="TreeGrafter"/>
</dbReference>
<evidence type="ECO:0000256" key="1">
    <source>
        <dbReference type="ARBA" id="ARBA00022676"/>
    </source>
</evidence>
<feature type="binding site" evidence="3">
    <location>
        <position position="9"/>
    </location>
    <ligand>
        <name>phosphate</name>
        <dbReference type="ChEBI" id="CHEBI:43474"/>
    </ligand>
</feature>
<feature type="domain" description="Nucleoside phosphorylase" evidence="4">
    <location>
        <begin position="4"/>
        <end position="228"/>
    </location>
</feature>
<dbReference type="UniPathway" id="UPA00606"/>
<comment type="catalytic activity">
    <reaction evidence="3">
        <text>a purine D-ribonucleoside + phosphate = a purine nucleobase + alpha-D-ribose 1-phosphate</text>
        <dbReference type="Rhea" id="RHEA:19805"/>
        <dbReference type="ChEBI" id="CHEBI:26386"/>
        <dbReference type="ChEBI" id="CHEBI:43474"/>
        <dbReference type="ChEBI" id="CHEBI:57720"/>
        <dbReference type="ChEBI" id="CHEBI:142355"/>
        <dbReference type="EC" id="2.4.2.1"/>
    </reaction>
</comment>
<gene>
    <name evidence="5" type="ORF">SAMN05192546_103291</name>
</gene>
<evidence type="ECO:0000259" key="4">
    <source>
        <dbReference type="Pfam" id="PF01048"/>
    </source>
</evidence>
<dbReference type="Gene3D" id="3.40.50.1580">
    <property type="entry name" value="Nucleoside phosphorylase domain"/>
    <property type="match status" value="1"/>
</dbReference>
<feature type="binding site" evidence="3">
    <location>
        <position position="181"/>
    </location>
    <ligand>
        <name>phosphate</name>
        <dbReference type="ChEBI" id="CHEBI:43474"/>
    </ligand>
</feature>
<comment type="function">
    <text evidence="3">Purine nucleoside phosphorylase involved in purine salvage.</text>
</comment>
<dbReference type="NCBIfam" id="NF006599">
    <property type="entry name" value="PRK09136.1"/>
    <property type="match status" value="1"/>
</dbReference>
<feature type="binding site" evidence="3">
    <location>
        <position position="180"/>
    </location>
    <ligand>
        <name>substrate</name>
    </ligand>
</feature>
<feature type="site" description="Important for substrate specificity" evidence="3">
    <location>
        <position position="162"/>
    </location>
</feature>
<dbReference type="AlphaFoldDB" id="A0A1H3LP64"/>
<dbReference type="STRING" id="159292.SAMN05192546_103291"/>
<dbReference type="PANTHER" id="PTHR42679">
    <property type="entry name" value="S-METHYL-5'-THIOADENOSINE PHOSPHORYLASE"/>
    <property type="match status" value="1"/>
</dbReference>
<comment type="subunit">
    <text evidence="3">Homohexamer. Dimer of a homotrimer.</text>
</comment>
<dbReference type="InterPro" id="IPR000845">
    <property type="entry name" value="Nucleoside_phosphorylase_d"/>
</dbReference>
<dbReference type="InterPro" id="IPR010044">
    <property type="entry name" value="MTAP"/>
</dbReference>
<proteinExistence type="inferred from homology"/>
<evidence type="ECO:0000313" key="6">
    <source>
        <dbReference type="Proteomes" id="UP000199230"/>
    </source>
</evidence>
<evidence type="ECO:0000256" key="2">
    <source>
        <dbReference type="ARBA" id="ARBA00022679"/>
    </source>
</evidence>
<dbReference type="SUPFAM" id="SSF53167">
    <property type="entry name" value="Purine and uridine phosphorylases"/>
    <property type="match status" value="1"/>
</dbReference>
<dbReference type="EMBL" id="FNPV01000003">
    <property type="protein sequence ID" value="SDY65784.1"/>
    <property type="molecule type" value="Genomic_DNA"/>
</dbReference>
<comment type="miscellaneous">
    <text evidence="3">Although this enzyme belongs to the family of MTA phosphorylases based on sequence homology, it lacks several conserved amino acids in the substrate binding pocket that confer specificity towards MTA.</text>
</comment>
<dbReference type="EC" id="2.4.2.1" evidence="3"/>
<name>A0A1H3LP64_9FIRM</name>
<comment type="caution">
    <text evidence="3">Lacks conserved residue(s) required for the propagation of feature annotation.</text>
</comment>
<keyword evidence="2 3" id="KW-0808">Transferase</keyword>